<protein>
    <submittedName>
        <fullName evidence="2">MBL fold metallo-hydrolase</fullName>
    </submittedName>
</protein>
<dbReference type="SMART" id="SM00849">
    <property type="entry name" value="Lactamase_B"/>
    <property type="match status" value="1"/>
</dbReference>
<dbReference type="InterPro" id="IPR036866">
    <property type="entry name" value="RibonucZ/Hydroxyglut_hydro"/>
</dbReference>
<evidence type="ECO:0000313" key="3">
    <source>
        <dbReference type="Proteomes" id="UP000514509"/>
    </source>
</evidence>
<dbReference type="GO" id="GO:0016787">
    <property type="term" value="F:hydrolase activity"/>
    <property type="evidence" value="ECO:0007669"/>
    <property type="project" value="UniProtKB-KW"/>
</dbReference>
<keyword evidence="2" id="KW-0378">Hydrolase</keyword>
<evidence type="ECO:0000259" key="1">
    <source>
        <dbReference type="SMART" id="SM00849"/>
    </source>
</evidence>
<proteinExistence type="predicted"/>
<dbReference type="PANTHER" id="PTHR42663">
    <property type="entry name" value="HYDROLASE C777.06C-RELATED-RELATED"/>
    <property type="match status" value="1"/>
</dbReference>
<feature type="domain" description="Metallo-beta-lactamase" evidence="1">
    <location>
        <begin position="34"/>
        <end position="226"/>
    </location>
</feature>
<dbReference type="CDD" id="cd16279">
    <property type="entry name" value="metallo-hydrolase-like_MBL-fold"/>
    <property type="match status" value="1"/>
</dbReference>
<accession>A0A7L7LFG4</accession>
<dbReference type="AlphaFoldDB" id="A0A7L7LFG4"/>
<organism evidence="2 3">
    <name type="scientific">Adhaeribacter radiodurans</name>
    <dbReference type="NCBI Taxonomy" id="2745197"/>
    <lineage>
        <taxon>Bacteria</taxon>
        <taxon>Pseudomonadati</taxon>
        <taxon>Bacteroidota</taxon>
        <taxon>Cytophagia</taxon>
        <taxon>Cytophagales</taxon>
        <taxon>Hymenobacteraceae</taxon>
        <taxon>Adhaeribacter</taxon>
    </lineage>
</organism>
<gene>
    <name evidence="2" type="ORF">HUW48_17675</name>
</gene>
<dbReference type="PANTHER" id="PTHR42663:SF6">
    <property type="entry name" value="HYDROLASE C777.06C-RELATED"/>
    <property type="match status" value="1"/>
</dbReference>
<keyword evidence="3" id="KW-1185">Reference proteome</keyword>
<dbReference type="Gene3D" id="3.60.15.10">
    <property type="entry name" value="Ribonuclease Z/Hydroxyacylglutathione hydrolase-like"/>
    <property type="match status" value="1"/>
</dbReference>
<dbReference type="Pfam" id="PF12706">
    <property type="entry name" value="Lactamase_B_2"/>
    <property type="match status" value="1"/>
</dbReference>
<dbReference type="KEGG" id="add:HUW48_17675"/>
<sequence length="254" mass="29010">MMLTFLGTGTSQGVPVIGCECEVCQSVDYRDKRLRTSAHLQIGGKSIIIDSGPDFRQQVLRERIKTLDALVFTHEHKDHTSGLDDIRAYNFLQQRNMPLYGEPRVLDQIKAEFAYIFSGANYPGIPRVLLYPISEETFKVEGVLFQPIRIYHYKLPILGFRVGNLTYITDANFISEESKELIKGSEIVVLNALRHEPHISHFSLNEAIELLQELQPKKAYLTHISHLLGLHREVEAELPDFIRLAYDGLKVEFS</sequence>
<reference evidence="2 3" key="1">
    <citation type="submission" date="2020-06" db="EMBL/GenBank/DDBJ databases">
        <authorList>
            <person name="Hwang Y.J."/>
        </authorList>
    </citation>
    <scope>NUCLEOTIDE SEQUENCE [LARGE SCALE GENOMIC DNA]</scope>
    <source>
        <strain evidence="2 3">KUDC8001</strain>
    </source>
</reference>
<reference evidence="2 3" key="2">
    <citation type="submission" date="2020-08" db="EMBL/GenBank/DDBJ databases">
        <title>Adhaeribacter dokdonensis sp. nov., isolated from the rhizosphere of Elymus tsukushiensis, a plant native to the Dokdo Islands, Republic of Korea.</title>
        <authorList>
            <person name="Ghim S.Y."/>
        </authorList>
    </citation>
    <scope>NUCLEOTIDE SEQUENCE [LARGE SCALE GENOMIC DNA]</scope>
    <source>
        <strain evidence="2 3">KUDC8001</strain>
    </source>
</reference>
<dbReference type="SUPFAM" id="SSF56281">
    <property type="entry name" value="Metallo-hydrolase/oxidoreductase"/>
    <property type="match status" value="1"/>
</dbReference>
<evidence type="ECO:0000313" key="2">
    <source>
        <dbReference type="EMBL" id="QMU31606.1"/>
    </source>
</evidence>
<dbReference type="Proteomes" id="UP000514509">
    <property type="component" value="Chromosome"/>
</dbReference>
<dbReference type="InterPro" id="IPR001279">
    <property type="entry name" value="Metallo-B-lactamas"/>
</dbReference>
<dbReference type="RefSeq" id="WP_182416429.1">
    <property type="nucleotide sequence ID" value="NZ_CP055153.1"/>
</dbReference>
<name>A0A7L7LFG4_9BACT</name>
<dbReference type="EMBL" id="CP055153">
    <property type="protein sequence ID" value="QMU31606.1"/>
    <property type="molecule type" value="Genomic_DNA"/>
</dbReference>